<name>A0ABD0UZ81_DENTH</name>
<dbReference type="Proteomes" id="UP001552299">
    <property type="component" value="Unassembled WGS sequence"/>
</dbReference>
<reference evidence="2 3" key="1">
    <citation type="journal article" date="2024" name="Plant Biotechnol. J.">
        <title>Dendrobium thyrsiflorum genome and its molecular insights into genes involved in important horticultural traits.</title>
        <authorList>
            <person name="Chen B."/>
            <person name="Wang J.Y."/>
            <person name="Zheng P.J."/>
            <person name="Li K.L."/>
            <person name="Liang Y.M."/>
            <person name="Chen X.F."/>
            <person name="Zhang C."/>
            <person name="Zhao X."/>
            <person name="He X."/>
            <person name="Zhang G.Q."/>
            <person name="Liu Z.J."/>
            <person name="Xu Q."/>
        </authorList>
    </citation>
    <scope>NUCLEOTIDE SEQUENCE [LARGE SCALE GENOMIC DNA]</scope>
    <source>
        <strain evidence="2">GZMU011</strain>
    </source>
</reference>
<accession>A0ABD0UZ81</accession>
<evidence type="ECO:0000313" key="2">
    <source>
        <dbReference type="EMBL" id="KAL0918274.1"/>
    </source>
</evidence>
<comment type="caution">
    <text evidence="2">The sequence shown here is derived from an EMBL/GenBank/DDBJ whole genome shotgun (WGS) entry which is preliminary data.</text>
</comment>
<organism evidence="2 3">
    <name type="scientific">Dendrobium thyrsiflorum</name>
    <name type="common">Pinecone-like raceme dendrobium</name>
    <name type="synonym">Orchid</name>
    <dbReference type="NCBI Taxonomy" id="117978"/>
    <lineage>
        <taxon>Eukaryota</taxon>
        <taxon>Viridiplantae</taxon>
        <taxon>Streptophyta</taxon>
        <taxon>Embryophyta</taxon>
        <taxon>Tracheophyta</taxon>
        <taxon>Spermatophyta</taxon>
        <taxon>Magnoliopsida</taxon>
        <taxon>Liliopsida</taxon>
        <taxon>Asparagales</taxon>
        <taxon>Orchidaceae</taxon>
        <taxon>Epidendroideae</taxon>
        <taxon>Malaxideae</taxon>
        <taxon>Dendrobiinae</taxon>
        <taxon>Dendrobium</taxon>
    </lineage>
</organism>
<gene>
    <name evidence="2" type="ORF">M5K25_010273</name>
</gene>
<feature type="region of interest" description="Disordered" evidence="1">
    <location>
        <begin position="1"/>
        <end position="30"/>
    </location>
</feature>
<proteinExistence type="predicted"/>
<sequence length="62" mass="7602">MEEMEWNAFEEEEKEIMTPNTEQGKKRKRTRRLYERIDLSTDLKKRQRSLYLHQPDSAIETS</sequence>
<dbReference type="EMBL" id="JANQDX010000009">
    <property type="protein sequence ID" value="KAL0918274.1"/>
    <property type="molecule type" value="Genomic_DNA"/>
</dbReference>
<feature type="compositionally biased region" description="Acidic residues" evidence="1">
    <location>
        <begin position="1"/>
        <end position="14"/>
    </location>
</feature>
<dbReference type="AlphaFoldDB" id="A0ABD0UZ81"/>
<keyword evidence="3" id="KW-1185">Reference proteome</keyword>
<protein>
    <submittedName>
        <fullName evidence="2">Uncharacterized protein</fullName>
    </submittedName>
</protein>
<evidence type="ECO:0000313" key="3">
    <source>
        <dbReference type="Proteomes" id="UP001552299"/>
    </source>
</evidence>
<evidence type="ECO:0000256" key="1">
    <source>
        <dbReference type="SAM" id="MobiDB-lite"/>
    </source>
</evidence>